<evidence type="ECO:0000259" key="2">
    <source>
        <dbReference type="Pfam" id="PF13478"/>
    </source>
</evidence>
<organism evidence="3">
    <name type="scientific">Solibacter usitatus (strain Ellin6076)</name>
    <dbReference type="NCBI Taxonomy" id="234267"/>
    <lineage>
        <taxon>Bacteria</taxon>
        <taxon>Pseudomonadati</taxon>
        <taxon>Acidobacteriota</taxon>
        <taxon>Terriglobia</taxon>
        <taxon>Bryobacterales</taxon>
        <taxon>Solibacteraceae</taxon>
        <taxon>Candidatus Solibacter</taxon>
    </lineage>
</organism>
<dbReference type="eggNOG" id="COG1975">
    <property type="taxonomic scope" value="Bacteria"/>
</dbReference>
<dbReference type="InterPro" id="IPR052698">
    <property type="entry name" value="MoCofactor_Util/Proc"/>
</dbReference>
<dbReference type="KEGG" id="sus:Acid_5850"/>
<sequence>MDIYEELVRLRKMGQKCALATIVEVRGSIPSYESAKLLVREDGSMTGTIGGGCVEAEVWNAAREVIETEKPKHLTFNLGQDAAYDNGLICGGQLDVFVEPVLPVPHAFIFGAGHISKSLSKVATLAGFSTVVVDNRDTFANRERFPEAADVHAAEYEEIFPQLNINETSYLIIVTRGHRDDMRVLQLAIATPARYIAMIGSKRKVLNVVRELEKEGIPRAAFERIHAPMGLDIGAISPEEIAISVTAEMIAVRRNAGSNWRALSLSVFAGAERAVLSK</sequence>
<reference evidence="3" key="1">
    <citation type="submission" date="2006-10" db="EMBL/GenBank/DDBJ databases">
        <title>Complete sequence of Solibacter usitatus Ellin6076.</title>
        <authorList>
            <consortium name="US DOE Joint Genome Institute"/>
            <person name="Copeland A."/>
            <person name="Lucas S."/>
            <person name="Lapidus A."/>
            <person name="Barry K."/>
            <person name="Detter J.C."/>
            <person name="Glavina del Rio T."/>
            <person name="Hammon N."/>
            <person name="Israni S."/>
            <person name="Dalin E."/>
            <person name="Tice H."/>
            <person name="Pitluck S."/>
            <person name="Thompson L.S."/>
            <person name="Brettin T."/>
            <person name="Bruce D."/>
            <person name="Han C."/>
            <person name="Tapia R."/>
            <person name="Gilna P."/>
            <person name="Schmutz J."/>
            <person name="Larimer F."/>
            <person name="Land M."/>
            <person name="Hauser L."/>
            <person name="Kyrpides N."/>
            <person name="Mikhailova N."/>
            <person name="Janssen P.H."/>
            <person name="Kuske C.R."/>
            <person name="Richardson P."/>
        </authorList>
    </citation>
    <scope>NUCLEOTIDE SEQUENCE</scope>
    <source>
        <strain evidence="3">Ellin6076</strain>
    </source>
</reference>
<dbReference type="STRING" id="234267.Acid_5850"/>
<dbReference type="InParanoid" id="Q01U75"/>
<evidence type="ECO:0000313" key="3">
    <source>
        <dbReference type="EMBL" id="ABJ86795.1"/>
    </source>
</evidence>
<protein>
    <recommendedName>
        <fullName evidence="4">Xanthine dehydrogenase</fullName>
    </recommendedName>
</protein>
<dbReference type="FunCoup" id="Q01U75">
    <property type="interactions" value="76"/>
</dbReference>
<dbReference type="InterPro" id="IPR003777">
    <property type="entry name" value="XdhC_CoxI"/>
</dbReference>
<accession>Q01U75</accession>
<dbReference type="Pfam" id="PF02625">
    <property type="entry name" value="XdhC_CoxI"/>
    <property type="match status" value="1"/>
</dbReference>
<dbReference type="PANTHER" id="PTHR30388:SF6">
    <property type="entry name" value="XANTHINE DEHYDROGENASE SUBUNIT A-RELATED"/>
    <property type="match status" value="1"/>
</dbReference>
<dbReference type="EMBL" id="CP000473">
    <property type="protein sequence ID" value="ABJ86795.1"/>
    <property type="molecule type" value="Genomic_DNA"/>
</dbReference>
<dbReference type="Gene3D" id="3.40.50.720">
    <property type="entry name" value="NAD(P)-binding Rossmann-like Domain"/>
    <property type="match status" value="1"/>
</dbReference>
<dbReference type="AlphaFoldDB" id="Q01U75"/>
<dbReference type="HOGENOM" id="CLU_041115_4_1_0"/>
<proteinExistence type="predicted"/>
<evidence type="ECO:0000259" key="1">
    <source>
        <dbReference type="Pfam" id="PF02625"/>
    </source>
</evidence>
<dbReference type="Pfam" id="PF13478">
    <property type="entry name" value="XdhC_C"/>
    <property type="match status" value="1"/>
</dbReference>
<feature type="domain" description="XdhC- CoxI" evidence="1">
    <location>
        <begin position="11"/>
        <end position="76"/>
    </location>
</feature>
<evidence type="ECO:0008006" key="4">
    <source>
        <dbReference type="Google" id="ProtNLM"/>
    </source>
</evidence>
<dbReference type="OrthoDB" id="9773039at2"/>
<name>Q01U75_SOLUE</name>
<feature type="domain" description="XdhC Rossmann" evidence="2">
    <location>
        <begin position="108"/>
        <end position="249"/>
    </location>
</feature>
<gene>
    <name evidence="3" type="ordered locus">Acid_5850</name>
</gene>
<dbReference type="PANTHER" id="PTHR30388">
    <property type="entry name" value="ALDEHYDE OXIDOREDUCTASE MOLYBDENUM COFACTOR ASSEMBLY PROTEIN"/>
    <property type="match status" value="1"/>
</dbReference>
<dbReference type="InterPro" id="IPR027051">
    <property type="entry name" value="XdhC_Rossmann_dom"/>
</dbReference>